<dbReference type="Gene3D" id="1.20.1250.20">
    <property type="entry name" value="MFS general substrate transporter like domains"/>
    <property type="match status" value="1"/>
</dbReference>
<accession>A0ABV8IDS9</accession>
<feature type="transmembrane region" description="Helical" evidence="6">
    <location>
        <begin position="360"/>
        <end position="379"/>
    </location>
</feature>
<gene>
    <name evidence="8" type="ORF">ACFOWE_23075</name>
</gene>
<protein>
    <submittedName>
        <fullName evidence="8">MFS transporter</fullName>
    </submittedName>
</protein>
<sequence length="381" mass="37382">MWLALLAGPLSFGIAGPSLILPDAARDLGSPLGTATWIVTAFGWAIAIGTPLMAGLQSRQGARRALITCSVLVALGAALVTAVPSLPVLVLGSAVQGFGTAGFTTIAMSLSGSARSMGLVTASLATVGAAAPLIADLVAGVLSWRAGLVLPALSLLAVPGVLRHRLAGPAPGASFDPRGAVLLTVLVTALVFVPHLWTVAGAATVAAGGLLALHLRTEPDGFVPVPVVRSPVFLLASGLAFLLAAANFGMIYLLPALLAERTGWTSGAVGAAILWPLLFGGLVSYGTIAATAKAPVKAVAVLFSGLAAAGVALAGAGVSPAVLLVAQAFTSLAAASGQGAFAARATAAVPGRARATAMGLFNLCYLLGAAFGPAIAAALTG</sequence>
<evidence type="ECO:0000313" key="8">
    <source>
        <dbReference type="EMBL" id="MFC4061193.1"/>
    </source>
</evidence>
<feature type="transmembrane region" description="Helical" evidence="6">
    <location>
        <begin position="266"/>
        <end position="288"/>
    </location>
</feature>
<feature type="transmembrane region" description="Helical" evidence="6">
    <location>
        <begin position="300"/>
        <end position="326"/>
    </location>
</feature>
<dbReference type="RefSeq" id="WP_377291144.1">
    <property type="nucleotide sequence ID" value="NZ_JBHSBM010000025.1"/>
</dbReference>
<evidence type="ECO:0000256" key="4">
    <source>
        <dbReference type="ARBA" id="ARBA00022989"/>
    </source>
</evidence>
<dbReference type="EMBL" id="JBHSBM010000025">
    <property type="protein sequence ID" value="MFC4061193.1"/>
    <property type="molecule type" value="Genomic_DNA"/>
</dbReference>
<feature type="transmembrane region" description="Helical" evidence="6">
    <location>
        <begin position="32"/>
        <end position="53"/>
    </location>
</feature>
<evidence type="ECO:0000256" key="1">
    <source>
        <dbReference type="ARBA" id="ARBA00004429"/>
    </source>
</evidence>
<feature type="transmembrane region" description="Helical" evidence="6">
    <location>
        <begin position="182"/>
        <end position="212"/>
    </location>
</feature>
<comment type="subcellular location">
    <subcellularLocation>
        <location evidence="1">Cell inner membrane</location>
        <topology evidence="1">Multi-pass membrane protein</topology>
    </subcellularLocation>
</comment>
<dbReference type="InterPro" id="IPR036259">
    <property type="entry name" value="MFS_trans_sf"/>
</dbReference>
<feature type="transmembrane region" description="Helical" evidence="6">
    <location>
        <begin position="65"/>
        <end position="83"/>
    </location>
</feature>
<keyword evidence="2" id="KW-0813">Transport</keyword>
<evidence type="ECO:0000256" key="2">
    <source>
        <dbReference type="ARBA" id="ARBA00022448"/>
    </source>
</evidence>
<dbReference type="PROSITE" id="PS50850">
    <property type="entry name" value="MFS"/>
    <property type="match status" value="1"/>
</dbReference>
<keyword evidence="3 6" id="KW-0812">Transmembrane</keyword>
<evidence type="ECO:0000256" key="3">
    <source>
        <dbReference type="ARBA" id="ARBA00022692"/>
    </source>
</evidence>
<feature type="transmembrane region" description="Helical" evidence="6">
    <location>
        <begin position="141"/>
        <end position="162"/>
    </location>
</feature>
<dbReference type="Pfam" id="PF07690">
    <property type="entry name" value="MFS_1"/>
    <property type="match status" value="1"/>
</dbReference>
<dbReference type="Proteomes" id="UP001595850">
    <property type="component" value="Unassembled WGS sequence"/>
</dbReference>
<evidence type="ECO:0000259" key="7">
    <source>
        <dbReference type="PROSITE" id="PS50850"/>
    </source>
</evidence>
<keyword evidence="9" id="KW-1185">Reference proteome</keyword>
<dbReference type="InterPro" id="IPR011701">
    <property type="entry name" value="MFS"/>
</dbReference>
<evidence type="ECO:0000256" key="6">
    <source>
        <dbReference type="SAM" id="Phobius"/>
    </source>
</evidence>
<name>A0ABV8IDS9_9ACTN</name>
<dbReference type="SUPFAM" id="SSF103473">
    <property type="entry name" value="MFS general substrate transporter"/>
    <property type="match status" value="1"/>
</dbReference>
<dbReference type="InterPro" id="IPR020846">
    <property type="entry name" value="MFS_dom"/>
</dbReference>
<organism evidence="8 9">
    <name type="scientific">Planomonospora corallina</name>
    <dbReference type="NCBI Taxonomy" id="1806052"/>
    <lineage>
        <taxon>Bacteria</taxon>
        <taxon>Bacillati</taxon>
        <taxon>Actinomycetota</taxon>
        <taxon>Actinomycetes</taxon>
        <taxon>Streptosporangiales</taxon>
        <taxon>Streptosporangiaceae</taxon>
        <taxon>Planomonospora</taxon>
    </lineage>
</organism>
<evidence type="ECO:0000256" key="5">
    <source>
        <dbReference type="ARBA" id="ARBA00023136"/>
    </source>
</evidence>
<feature type="domain" description="Major facilitator superfamily (MFS) profile" evidence="7">
    <location>
        <begin position="1"/>
        <end position="381"/>
    </location>
</feature>
<proteinExistence type="predicted"/>
<keyword evidence="4 6" id="KW-1133">Transmembrane helix</keyword>
<dbReference type="PANTHER" id="PTHR23501:SF191">
    <property type="entry name" value="VACUOLAR BASIC AMINO ACID TRANSPORTER 4"/>
    <property type="match status" value="1"/>
</dbReference>
<feature type="transmembrane region" description="Helical" evidence="6">
    <location>
        <begin position="117"/>
        <end position="135"/>
    </location>
</feature>
<evidence type="ECO:0000313" key="9">
    <source>
        <dbReference type="Proteomes" id="UP001595850"/>
    </source>
</evidence>
<reference evidence="9" key="1">
    <citation type="journal article" date="2019" name="Int. J. Syst. Evol. Microbiol.">
        <title>The Global Catalogue of Microorganisms (GCM) 10K type strain sequencing project: providing services to taxonomists for standard genome sequencing and annotation.</title>
        <authorList>
            <consortium name="The Broad Institute Genomics Platform"/>
            <consortium name="The Broad Institute Genome Sequencing Center for Infectious Disease"/>
            <person name="Wu L."/>
            <person name="Ma J."/>
        </authorList>
    </citation>
    <scope>NUCLEOTIDE SEQUENCE [LARGE SCALE GENOMIC DNA]</scope>
    <source>
        <strain evidence="9">TBRC 4489</strain>
    </source>
</reference>
<dbReference type="PANTHER" id="PTHR23501">
    <property type="entry name" value="MAJOR FACILITATOR SUPERFAMILY"/>
    <property type="match status" value="1"/>
</dbReference>
<comment type="caution">
    <text evidence="8">The sequence shown here is derived from an EMBL/GenBank/DDBJ whole genome shotgun (WGS) entry which is preliminary data.</text>
</comment>
<keyword evidence="5 6" id="KW-0472">Membrane</keyword>
<feature type="transmembrane region" description="Helical" evidence="6">
    <location>
        <begin position="232"/>
        <end position="254"/>
    </location>
</feature>